<name>A0A0D2BXU9_9EURO</name>
<dbReference type="Proteomes" id="UP000054342">
    <property type="component" value="Unassembled WGS sequence"/>
</dbReference>
<evidence type="ECO:0000313" key="2">
    <source>
        <dbReference type="Proteomes" id="UP000054342"/>
    </source>
</evidence>
<keyword evidence="2" id="KW-1185">Reference proteome</keyword>
<reference evidence="1 2" key="1">
    <citation type="submission" date="2015-01" db="EMBL/GenBank/DDBJ databases">
        <title>The Genome Sequence of Exophiala xenobiotica CBS118157.</title>
        <authorList>
            <consortium name="The Broad Institute Genomics Platform"/>
            <person name="Cuomo C."/>
            <person name="de Hoog S."/>
            <person name="Gorbushina A."/>
            <person name="Stielow B."/>
            <person name="Teixiera M."/>
            <person name="Abouelleil A."/>
            <person name="Chapman S.B."/>
            <person name="Priest M."/>
            <person name="Young S.K."/>
            <person name="Wortman J."/>
            <person name="Nusbaum C."/>
            <person name="Birren B."/>
        </authorList>
    </citation>
    <scope>NUCLEOTIDE SEQUENCE [LARGE SCALE GENOMIC DNA]</scope>
    <source>
        <strain evidence="1 2">CBS 118157</strain>
    </source>
</reference>
<proteinExistence type="predicted"/>
<sequence length="137" mass="15052">MSGAFFQTLIPIPTTLDIDVIASLCNSCIPQCMLIWTQMARKSEKRHSAGMGAKFGESSVAEYCLVNVWLMVEKSFIGPFPCHLALLGSGRFSWPSSKSRSDFPANSETKTLNLVEFRQAAGRVGGPQRLALRSRLP</sequence>
<gene>
    <name evidence="1" type="ORF">PV05_05840</name>
</gene>
<dbReference type="GeneID" id="25327748"/>
<organism evidence="1 2">
    <name type="scientific">Exophiala xenobiotica</name>
    <dbReference type="NCBI Taxonomy" id="348802"/>
    <lineage>
        <taxon>Eukaryota</taxon>
        <taxon>Fungi</taxon>
        <taxon>Dikarya</taxon>
        <taxon>Ascomycota</taxon>
        <taxon>Pezizomycotina</taxon>
        <taxon>Eurotiomycetes</taxon>
        <taxon>Chaetothyriomycetidae</taxon>
        <taxon>Chaetothyriales</taxon>
        <taxon>Herpotrichiellaceae</taxon>
        <taxon>Exophiala</taxon>
    </lineage>
</organism>
<accession>A0A0D2BXU9</accession>
<dbReference type="RefSeq" id="XP_013317850.1">
    <property type="nucleotide sequence ID" value="XM_013462396.1"/>
</dbReference>
<dbReference type="EMBL" id="KN847319">
    <property type="protein sequence ID" value="KIW57266.1"/>
    <property type="molecule type" value="Genomic_DNA"/>
</dbReference>
<protein>
    <submittedName>
        <fullName evidence="1">Uncharacterized protein</fullName>
    </submittedName>
</protein>
<dbReference type="AlphaFoldDB" id="A0A0D2BXU9"/>
<dbReference type="HOGENOM" id="CLU_1865143_0_0_1"/>
<evidence type="ECO:0000313" key="1">
    <source>
        <dbReference type="EMBL" id="KIW57266.1"/>
    </source>
</evidence>